<comment type="caution">
    <text evidence="10">The sequence shown here is derived from an EMBL/GenBank/DDBJ whole genome shotgun (WGS) entry which is preliminary data.</text>
</comment>
<proteinExistence type="inferred from homology"/>
<keyword evidence="13" id="KW-1185">Reference proteome</keyword>
<dbReference type="PANTHER" id="PTHR23023">
    <property type="entry name" value="DIMETHYLANILINE MONOOXYGENASE"/>
    <property type="match status" value="1"/>
</dbReference>
<dbReference type="EC" id="1.-.-.-" evidence="8"/>
<dbReference type="SUPFAM" id="SSF51905">
    <property type="entry name" value="FAD/NAD(P)-binding domain"/>
    <property type="match status" value="2"/>
</dbReference>
<dbReference type="GO" id="GO:0050660">
    <property type="term" value="F:flavin adenine dinucleotide binding"/>
    <property type="evidence" value="ECO:0007669"/>
    <property type="project" value="UniProtKB-ARBA"/>
</dbReference>
<accession>A0ABD3RPS9</accession>
<evidence type="ECO:0000313" key="11">
    <source>
        <dbReference type="EMBL" id="KAL3814947.1"/>
    </source>
</evidence>
<dbReference type="InterPro" id="IPR050346">
    <property type="entry name" value="FMO-like"/>
</dbReference>
<keyword evidence="7 8" id="KW-0503">Monooxygenase</keyword>
<sequence>MAAPPLKVAVIGAGVGGLATARALKSVANHQIVVYEKSDRLGGTWVYDPRVESDPLGLDPNREIVHGSLYPSLCTNLPRQLMGFRDYPFRTRKNVDDSYYRTFPKHEEVLQFLIEFADEFELTELIRFGSEVTRVERVDSRCEDWVVESRSNGLSSEEVFDAVIVCNGHHTQPRLAHLQGIEKWPGKQLHSHNYRGPELFQDKIVVVIGDGPSGIDISIEISAVAKQVYVSSRDPNITISKLNHKDNIWQHSKISCVHENGEVEFIDGASVFADIILHCTGFEYHMPFLKTDGIVCVDDNRVGPLYKHVFPPKLAPRLSFIGLTYRSLVVMTIDLQAKWVANVLSGKQTLPSEEEMLADTERHYKQMEAKGIPKHHTHRIGHEHFFEYLDWLATEAGYAKVDEETKLITKNYFNFVVENGFWRAKEWAIE</sequence>
<evidence type="ECO:0000256" key="4">
    <source>
        <dbReference type="ARBA" id="ARBA00022827"/>
    </source>
</evidence>
<protein>
    <recommendedName>
        <fullName evidence="8">Flavin-containing monooxygenase</fullName>
        <ecNumber evidence="8">1.-.-.-</ecNumber>
    </recommendedName>
</protein>
<evidence type="ECO:0000313" key="9">
    <source>
        <dbReference type="EMBL" id="KAL3814943.1"/>
    </source>
</evidence>
<dbReference type="InterPro" id="IPR020946">
    <property type="entry name" value="Flavin_mOase-like"/>
</dbReference>
<reference evidence="10 13" key="1">
    <citation type="submission" date="2024-12" db="EMBL/GenBank/DDBJ databases">
        <title>The unique morphological basis and parallel evolutionary history of personate flowers in Penstemon.</title>
        <authorList>
            <person name="Depatie T.H."/>
            <person name="Wessinger C.A."/>
        </authorList>
    </citation>
    <scope>NUCLEOTIDE SEQUENCE [LARGE SCALE GENOMIC DNA]</scope>
    <source>
        <strain evidence="10">WTNN_2</strain>
        <tissue evidence="10">Leaf</tissue>
    </source>
</reference>
<evidence type="ECO:0000256" key="1">
    <source>
        <dbReference type="ARBA" id="ARBA00001974"/>
    </source>
</evidence>
<comment type="cofactor">
    <cofactor evidence="1 8">
        <name>FAD</name>
        <dbReference type="ChEBI" id="CHEBI:57692"/>
    </cofactor>
</comment>
<keyword evidence="6 8" id="KW-0560">Oxidoreductase</keyword>
<dbReference type="EMBL" id="JBJXBP010000008">
    <property type="protein sequence ID" value="KAL3814945.1"/>
    <property type="molecule type" value="Genomic_DNA"/>
</dbReference>
<keyword evidence="4 8" id="KW-0274">FAD</keyword>
<dbReference type="FunFam" id="3.50.50.60:FF:000138">
    <property type="entry name" value="Flavin-containing monooxygenase"/>
    <property type="match status" value="1"/>
</dbReference>
<dbReference type="InterPro" id="IPR036188">
    <property type="entry name" value="FAD/NAD-bd_sf"/>
</dbReference>
<evidence type="ECO:0000313" key="12">
    <source>
        <dbReference type="EMBL" id="KAL3814949.1"/>
    </source>
</evidence>
<evidence type="ECO:0000256" key="5">
    <source>
        <dbReference type="ARBA" id="ARBA00022857"/>
    </source>
</evidence>
<gene>
    <name evidence="9" type="ORF">ACJIZ3_016211</name>
    <name evidence="10" type="ORF">ACJIZ3_016213</name>
    <name evidence="11" type="ORF">ACJIZ3_016215</name>
    <name evidence="12" type="ORF">ACJIZ3_016217</name>
</gene>
<dbReference type="GO" id="GO:0016709">
    <property type="term" value="F:oxidoreductase activity, acting on paired donors, with incorporation or reduction of molecular oxygen, NAD(P)H as one donor, and incorporation of one atom of oxygen"/>
    <property type="evidence" value="ECO:0007669"/>
    <property type="project" value="UniProtKB-ARBA"/>
</dbReference>
<dbReference type="InterPro" id="IPR000960">
    <property type="entry name" value="Flavin_mOase"/>
</dbReference>
<evidence type="ECO:0000313" key="13">
    <source>
        <dbReference type="Proteomes" id="UP001634393"/>
    </source>
</evidence>
<dbReference type="PRINTS" id="PR00370">
    <property type="entry name" value="FMOXYGENASE"/>
</dbReference>
<dbReference type="EMBL" id="JBJXBP010000008">
    <property type="protein sequence ID" value="KAL3814949.1"/>
    <property type="molecule type" value="Genomic_DNA"/>
</dbReference>
<keyword evidence="5" id="KW-0521">NADP</keyword>
<dbReference type="Proteomes" id="UP001634393">
    <property type="component" value="Unassembled WGS sequence"/>
</dbReference>
<evidence type="ECO:0000313" key="10">
    <source>
        <dbReference type="EMBL" id="KAL3814945.1"/>
    </source>
</evidence>
<dbReference type="Pfam" id="PF00743">
    <property type="entry name" value="FMO-like"/>
    <property type="match status" value="1"/>
</dbReference>
<organism evidence="10 13">
    <name type="scientific">Penstemon smallii</name>
    <dbReference type="NCBI Taxonomy" id="265156"/>
    <lineage>
        <taxon>Eukaryota</taxon>
        <taxon>Viridiplantae</taxon>
        <taxon>Streptophyta</taxon>
        <taxon>Embryophyta</taxon>
        <taxon>Tracheophyta</taxon>
        <taxon>Spermatophyta</taxon>
        <taxon>Magnoliopsida</taxon>
        <taxon>eudicotyledons</taxon>
        <taxon>Gunneridae</taxon>
        <taxon>Pentapetalae</taxon>
        <taxon>asterids</taxon>
        <taxon>lamiids</taxon>
        <taxon>Lamiales</taxon>
        <taxon>Plantaginaceae</taxon>
        <taxon>Cheloneae</taxon>
        <taxon>Penstemon</taxon>
    </lineage>
</organism>
<evidence type="ECO:0000256" key="8">
    <source>
        <dbReference type="RuleBase" id="RU361177"/>
    </source>
</evidence>
<evidence type="ECO:0000256" key="3">
    <source>
        <dbReference type="ARBA" id="ARBA00022630"/>
    </source>
</evidence>
<dbReference type="PIRSF" id="PIRSF000332">
    <property type="entry name" value="FMO"/>
    <property type="match status" value="1"/>
</dbReference>
<dbReference type="AlphaFoldDB" id="A0ABD3RPS9"/>
<evidence type="ECO:0000256" key="7">
    <source>
        <dbReference type="ARBA" id="ARBA00023033"/>
    </source>
</evidence>
<evidence type="ECO:0000256" key="6">
    <source>
        <dbReference type="ARBA" id="ARBA00023002"/>
    </source>
</evidence>
<dbReference type="EMBL" id="JBJXBP010000008">
    <property type="protein sequence ID" value="KAL3814947.1"/>
    <property type="molecule type" value="Genomic_DNA"/>
</dbReference>
<dbReference type="EMBL" id="JBJXBP010000008">
    <property type="protein sequence ID" value="KAL3814943.1"/>
    <property type="molecule type" value="Genomic_DNA"/>
</dbReference>
<comment type="similarity">
    <text evidence="2 8">Belongs to the FMO family.</text>
</comment>
<keyword evidence="3 8" id="KW-0285">Flavoprotein</keyword>
<dbReference type="Gene3D" id="3.50.50.60">
    <property type="entry name" value="FAD/NAD(P)-binding domain"/>
    <property type="match status" value="2"/>
</dbReference>
<evidence type="ECO:0000256" key="2">
    <source>
        <dbReference type="ARBA" id="ARBA00009183"/>
    </source>
</evidence>
<name>A0ABD3RPS9_9LAMI</name>